<gene>
    <name evidence="2" type="ORF">D9758_003835</name>
</gene>
<evidence type="ECO:0000313" key="2">
    <source>
        <dbReference type="EMBL" id="KAF5367149.1"/>
    </source>
</evidence>
<proteinExistence type="predicted"/>
<name>A0A8H5LRW2_9AGAR</name>
<feature type="region of interest" description="Disordered" evidence="1">
    <location>
        <begin position="67"/>
        <end position="105"/>
    </location>
</feature>
<evidence type="ECO:0000256" key="1">
    <source>
        <dbReference type="SAM" id="MobiDB-lite"/>
    </source>
</evidence>
<dbReference type="AlphaFoldDB" id="A0A8H5LRW2"/>
<feature type="compositionally biased region" description="Low complexity" evidence="1">
    <location>
        <begin position="68"/>
        <end position="81"/>
    </location>
</feature>
<reference evidence="2 3" key="1">
    <citation type="journal article" date="2020" name="ISME J.">
        <title>Uncovering the hidden diversity of litter-decomposition mechanisms in mushroom-forming fungi.</title>
        <authorList>
            <person name="Floudas D."/>
            <person name="Bentzer J."/>
            <person name="Ahren D."/>
            <person name="Johansson T."/>
            <person name="Persson P."/>
            <person name="Tunlid A."/>
        </authorList>
    </citation>
    <scope>NUCLEOTIDE SEQUENCE [LARGE SCALE GENOMIC DNA]</scope>
    <source>
        <strain evidence="2 3">CBS 291.85</strain>
    </source>
</reference>
<dbReference type="Proteomes" id="UP000559256">
    <property type="component" value="Unassembled WGS sequence"/>
</dbReference>
<sequence length="105" mass="11476">MQLKDFALILVIPGVFNPVYHDSVGPYLEIMIPHPETIYPTAIILLSDLYKNQQDSILESLSQPLEFAAPAPSSQSDPPASTQAHDTQDGENDIQEVSRGDSVVV</sequence>
<accession>A0A8H5LRW2</accession>
<protein>
    <submittedName>
        <fullName evidence="2">Uncharacterized protein</fullName>
    </submittedName>
</protein>
<evidence type="ECO:0000313" key="3">
    <source>
        <dbReference type="Proteomes" id="UP000559256"/>
    </source>
</evidence>
<dbReference type="EMBL" id="JAACJM010000020">
    <property type="protein sequence ID" value="KAF5367149.1"/>
    <property type="molecule type" value="Genomic_DNA"/>
</dbReference>
<organism evidence="2 3">
    <name type="scientific">Tetrapyrgos nigripes</name>
    <dbReference type="NCBI Taxonomy" id="182062"/>
    <lineage>
        <taxon>Eukaryota</taxon>
        <taxon>Fungi</taxon>
        <taxon>Dikarya</taxon>
        <taxon>Basidiomycota</taxon>
        <taxon>Agaricomycotina</taxon>
        <taxon>Agaricomycetes</taxon>
        <taxon>Agaricomycetidae</taxon>
        <taxon>Agaricales</taxon>
        <taxon>Marasmiineae</taxon>
        <taxon>Marasmiaceae</taxon>
        <taxon>Tetrapyrgos</taxon>
    </lineage>
</organism>
<comment type="caution">
    <text evidence="2">The sequence shown here is derived from an EMBL/GenBank/DDBJ whole genome shotgun (WGS) entry which is preliminary data.</text>
</comment>
<keyword evidence="3" id="KW-1185">Reference proteome</keyword>